<organism evidence="1 2">
    <name type="scientific">Paracoccus versutus</name>
    <name type="common">Thiobacillus versutus</name>
    <dbReference type="NCBI Taxonomy" id="34007"/>
    <lineage>
        <taxon>Bacteria</taxon>
        <taxon>Pseudomonadati</taxon>
        <taxon>Pseudomonadota</taxon>
        <taxon>Alphaproteobacteria</taxon>
        <taxon>Rhodobacterales</taxon>
        <taxon>Paracoccaceae</taxon>
        <taxon>Paracoccus</taxon>
    </lineage>
</organism>
<dbReference type="RefSeq" id="WP_116222071.1">
    <property type="nucleotide sequence ID" value="NZ_CP038197.1"/>
</dbReference>
<gene>
    <name evidence="1" type="ORF">BDD41_2670</name>
</gene>
<comment type="caution">
    <text evidence="1">The sequence shown here is derived from an EMBL/GenBank/DDBJ whole genome shotgun (WGS) entry which is preliminary data.</text>
</comment>
<evidence type="ECO:0000313" key="2">
    <source>
        <dbReference type="Proteomes" id="UP000256941"/>
    </source>
</evidence>
<dbReference type="Proteomes" id="UP000256941">
    <property type="component" value="Unassembled WGS sequence"/>
</dbReference>
<name>A0A3D9XK15_PARVE</name>
<proteinExistence type="predicted"/>
<accession>A0A3D9XK15</accession>
<evidence type="ECO:0000313" key="1">
    <source>
        <dbReference type="EMBL" id="REF69951.1"/>
    </source>
</evidence>
<dbReference type="AlphaFoldDB" id="A0A3D9XK15"/>
<dbReference type="EMBL" id="QTUJ01000002">
    <property type="protein sequence ID" value="REF69951.1"/>
    <property type="molecule type" value="Genomic_DNA"/>
</dbReference>
<sequence>MLYACDLAWWRHYSGASGFAGLKLGADPAVDRKPWGVRSIRVQQTVDRILTDRPGVIGWGGNSGFHALNLAVQFGARRIVLVGYDMQVEAGLHWHGAHEGMNNPSEQSTARWRRIIDAAATDLALLGVEVINASAVSALTAYPKTPLMEALHADHDLAVNRSAD</sequence>
<protein>
    <submittedName>
        <fullName evidence="1">Uncharacterized protein</fullName>
    </submittedName>
</protein>
<reference evidence="1 2" key="1">
    <citation type="submission" date="2018-08" db="EMBL/GenBank/DDBJ databases">
        <title>Genomic Encyclopedia of Archaeal and Bacterial Type Strains, Phase II (KMG-II): from individual species to whole genera.</title>
        <authorList>
            <person name="Goeker M."/>
        </authorList>
    </citation>
    <scope>NUCLEOTIDE SEQUENCE [LARGE SCALE GENOMIC DNA]</scope>
    <source>
        <strain evidence="1 2">DSM 17099</strain>
    </source>
</reference>